<dbReference type="AlphaFoldDB" id="A0A4R7DDS6"/>
<dbReference type="InterPro" id="IPR013783">
    <property type="entry name" value="Ig-like_fold"/>
</dbReference>
<protein>
    <submittedName>
        <fullName evidence="2">CHU domain-containing protein</fullName>
    </submittedName>
</protein>
<dbReference type="Pfam" id="PF13585">
    <property type="entry name" value="CHU_C"/>
    <property type="match status" value="1"/>
</dbReference>
<proteinExistence type="predicted"/>
<dbReference type="RefSeq" id="WP_243834389.1">
    <property type="nucleotide sequence ID" value="NZ_SNZW01000011.1"/>
</dbReference>
<sequence length="748" mass="79973">MKTLNKLTVFTALSMLFCAFQLSAQAIVINAPEPADNPNLSGSTPWSAVCAGNGGFNEYFVNITWIGTANAGNEFILELSDASGSFSNPQTLQTITDQNAVKDFDTSFAIPTDTRGEGYKMRVRSTDPVKVGSESEAFNMYYMDVTSNLNISELGDGVPPGTVCSTGAITLQVDNIANPETYQYIWFRSGTELTSETGHTLNVTQSGMYNVYINYGPRCTGSGNTDSNIVDVTIGGSGTGIAVTAPSKTSLCSTDTELLSIDQTDASWSYQWFKDDVEIVGATATTYNVNAASAGFEGDYAVEISGTGICNERSAVVSITNAELYTVSVVNEINMVLLPTQSEVLSVSTTAITPSYKWFRNAVEIPGETNSTLTITEDGEYFAEVTQTGGACSVSSKNSQVTTVVSPASFEMTINYTEAYTSCETTSTTLGVELINAVAADGTKTDVTSALLDGFTYEWSKDGAAIAGATSNSISLASNAENGDYDLNATVGSFDIDSNLLPVQLLTNETVSITSSGTVFCSGGETITLSTTTDLNSASYQWQLDGASINTTDAVLTVSTAGTYTLAIDRDGCSLISNEIVVTPLDENLITLDQGTEIVMPEGTTRLVTASGGTGYRWLDANAVEVSNSDSVNFTEAGSYTLIASIDNCEIVRQIEVTYLDTFKVPNVITVNGDGINDQWIIPNSYSNKADVNVIIYNEQGQEIVNEFDYKNNWPQSTTAFTKQNMVFYYKIRNASEVLKQGTITVIR</sequence>
<keyword evidence="3" id="KW-1185">Reference proteome</keyword>
<dbReference type="Proteomes" id="UP000295274">
    <property type="component" value="Unassembled WGS sequence"/>
</dbReference>
<name>A0A4R7DDS6_9FLAO</name>
<dbReference type="EMBL" id="SNZW01000011">
    <property type="protein sequence ID" value="TDS18622.1"/>
    <property type="molecule type" value="Genomic_DNA"/>
</dbReference>
<feature type="signal peptide" evidence="1">
    <location>
        <begin position="1"/>
        <end position="26"/>
    </location>
</feature>
<feature type="chain" id="PRO_5020671069" evidence="1">
    <location>
        <begin position="27"/>
        <end position="748"/>
    </location>
</feature>
<reference evidence="2 3" key="1">
    <citation type="submission" date="2019-03" db="EMBL/GenBank/DDBJ databases">
        <title>Genomic Encyclopedia of Type Strains, Phase III (KMG-III): the genomes of soil and plant-associated and newly described type strains.</title>
        <authorList>
            <person name="Whitman W."/>
        </authorList>
    </citation>
    <scope>NUCLEOTIDE SEQUENCE [LARGE SCALE GENOMIC DNA]</scope>
    <source>
        <strain evidence="2 3">CECT 8455</strain>
    </source>
</reference>
<dbReference type="Gene3D" id="2.60.40.10">
    <property type="entry name" value="Immunoglobulins"/>
    <property type="match status" value="3"/>
</dbReference>
<organism evidence="2 3">
    <name type="scientific">Maribacter caenipelagi</name>
    <dbReference type="NCBI Taxonomy" id="1447781"/>
    <lineage>
        <taxon>Bacteria</taxon>
        <taxon>Pseudomonadati</taxon>
        <taxon>Bacteroidota</taxon>
        <taxon>Flavobacteriia</taxon>
        <taxon>Flavobacteriales</taxon>
        <taxon>Flavobacteriaceae</taxon>
        <taxon>Maribacter</taxon>
    </lineage>
</organism>
<keyword evidence="1" id="KW-0732">Signal</keyword>
<comment type="caution">
    <text evidence="2">The sequence shown here is derived from an EMBL/GenBank/DDBJ whole genome shotgun (WGS) entry which is preliminary data.</text>
</comment>
<evidence type="ECO:0000256" key="1">
    <source>
        <dbReference type="SAM" id="SignalP"/>
    </source>
</evidence>
<accession>A0A4R7DDS6</accession>
<evidence type="ECO:0000313" key="3">
    <source>
        <dbReference type="Proteomes" id="UP000295274"/>
    </source>
</evidence>
<evidence type="ECO:0000313" key="2">
    <source>
        <dbReference type="EMBL" id="TDS18622.1"/>
    </source>
</evidence>
<gene>
    <name evidence="2" type="ORF">DFQ03_0328</name>
</gene>